<dbReference type="EMBL" id="JAINVV010000004">
    <property type="protein sequence ID" value="MBY8822235.1"/>
    <property type="molecule type" value="Genomic_DNA"/>
</dbReference>
<dbReference type="SUPFAM" id="SSF46689">
    <property type="entry name" value="Homeodomain-like"/>
    <property type="match status" value="1"/>
</dbReference>
<accession>A0ABS7PLP8</accession>
<evidence type="ECO:0000313" key="2">
    <source>
        <dbReference type="Proteomes" id="UP000706039"/>
    </source>
</evidence>
<comment type="caution">
    <text evidence="1">The sequence shown here is derived from an EMBL/GenBank/DDBJ whole genome shotgun (WGS) entry which is preliminary data.</text>
</comment>
<gene>
    <name evidence="1" type="ORF">K7G82_08035</name>
</gene>
<protein>
    <submittedName>
        <fullName evidence="1">TetR/AcrR family transcriptional regulator</fullName>
    </submittedName>
</protein>
<dbReference type="InterPro" id="IPR009057">
    <property type="entry name" value="Homeodomain-like_sf"/>
</dbReference>
<proteinExistence type="predicted"/>
<dbReference type="SUPFAM" id="SSF48498">
    <property type="entry name" value="Tetracyclin repressor-like, C-terminal domain"/>
    <property type="match status" value="1"/>
</dbReference>
<keyword evidence="2" id="KW-1185">Reference proteome</keyword>
<organism evidence="1 2">
    <name type="scientific">Sphingomonas colocasiae</name>
    <dbReference type="NCBI Taxonomy" id="1848973"/>
    <lineage>
        <taxon>Bacteria</taxon>
        <taxon>Pseudomonadati</taxon>
        <taxon>Pseudomonadota</taxon>
        <taxon>Alphaproteobacteria</taxon>
        <taxon>Sphingomonadales</taxon>
        <taxon>Sphingomonadaceae</taxon>
        <taxon>Sphingomonas</taxon>
    </lineage>
</organism>
<dbReference type="Proteomes" id="UP000706039">
    <property type="component" value="Unassembled WGS sequence"/>
</dbReference>
<dbReference type="InterPro" id="IPR036271">
    <property type="entry name" value="Tet_transcr_reg_TetR-rel_C_sf"/>
</dbReference>
<evidence type="ECO:0000313" key="1">
    <source>
        <dbReference type="EMBL" id="MBY8822235.1"/>
    </source>
</evidence>
<sequence>MRVSDVTETAEMAEGSFYIYFKDKTDATVTVLTDLLENFFNLETPRDGERSAYDSIRLTNRRWISVCRANAGLMRCILQVGDETPEFARLSQDANRVWYQRVAEGVRRRRGTGPGIPMLAAYLLGGMMDELVRKLIVYPDPGLLDLLAGMGADDDMVADATSLIWLRVFYPDEPAPEGLPEPVAALATWLAP</sequence>
<name>A0ABS7PLP8_9SPHN</name>
<reference evidence="1 2" key="1">
    <citation type="submission" date="2021-08" db="EMBL/GenBank/DDBJ databases">
        <authorList>
            <person name="Tuo L."/>
        </authorList>
    </citation>
    <scope>NUCLEOTIDE SEQUENCE [LARGE SCALE GENOMIC DNA]</scope>
    <source>
        <strain evidence="1 2">JCM 31229</strain>
    </source>
</reference>
<dbReference type="Gene3D" id="1.10.357.10">
    <property type="entry name" value="Tetracycline Repressor, domain 2"/>
    <property type="match status" value="1"/>
</dbReference>